<organism evidence="1 2">
    <name type="scientific">Candidatus Segetimicrobium genomatis</name>
    <dbReference type="NCBI Taxonomy" id="2569760"/>
    <lineage>
        <taxon>Bacteria</taxon>
        <taxon>Bacillati</taxon>
        <taxon>Candidatus Sysuimicrobiota</taxon>
        <taxon>Candidatus Sysuimicrobiia</taxon>
        <taxon>Candidatus Sysuimicrobiales</taxon>
        <taxon>Candidatus Segetimicrobiaceae</taxon>
        <taxon>Candidatus Segetimicrobium</taxon>
    </lineage>
</organism>
<dbReference type="EMBL" id="VBAK01000154">
    <property type="protein sequence ID" value="TMI87578.1"/>
    <property type="molecule type" value="Genomic_DNA"/>
</dbReference>
<gene>
    <name evidence="1" type="ORF">E6H00_15235</name>
</gene>
<reference evidence="1 2" key="1">
    <citation type="journal article" date="2019" name="Nat. Microbiol.">
        <title>Mediterranean grassland soil C-N compound turnover is dependent on rainfall and depth, and is mediated by genomically divergent microorganisms.</title>
        <authorList>
            <person name="Diamond S."/>
            <person name="Andeer P.F."/>
            <person name="Li Z."/>
            <person name="Crits-Christoph A."/>
            <person name="Burstein D."/>
            <person name="Anantharaman K."/>
            <person name="Lane K.R."/>
            <person name="Thomas B.C."/>
            <person name="Pan C."/>
            <person name="Northen T.R."/>
            <person name="Banfield J.F."/>
        </authorList>
    </citation>
    <scope>NUCLEOTIDE SEQUENCE [LARGE SCALE GENOMIC DNA]</scope>
    <source>
        <strain evidence="1">NP_3</strain>
    </source>
</reference>
<dbReference type="AlphaFoldDB" id="A0A537JVL2"/>
<dbReference type="NCBIfam" id="TIGR01409">
    <property type="entry name" value="TAT_signal_seq"/>
    <property type="match status" value="1"/>
</dbReference>
<protein>
    <submittedName>
        <fullName evidence="1">Twin-arginine translocation signal domain-containing protein</fullName>
    </submittedName>
</protein>
<sequence>MNSAKRDKNGRYAIRPWSRRRLLGAAAGLAAAVLGLLSPLPRPAGAAQPAPQDAIPFAVFLAKMDIVSSVQAFDMRGPFVLGAGGTIDLAADDVTVQLTNQTRTASITIPKGSFEKEYDWYTYYGVLGGVPLEAAVVPFGGGRYAFEIGAVGVPNLPVGNPVTVTLTIGNNSGSVTVNASIR</sequence>
<dbReference type="Proteomes" id="UP000318509">
    <property type="component" value="Unassembled WGS sequence"/>
</dbReference>
<evidence type="ECO:0000313" key="2">
    <source>
        <dbReference type="Proteomes" id="UP000318509"/>
    </source>
</evidence>
<accession>A0A537JVL2</accession>
<dbReference type="InterPro" id="IPR019546">
    <property type="entry name" value="TAT_signal_bac_arc"/>
</dbReference>
<dbReference type="PROSITE" id="PS51318">
    <property type="entry name" value="TAT"/>
    <property type="match status" value="1"/>
</dbReference>
<comment type="caution">
    <text evidence="1">The sequence shown here is derived from an EMBL/GenBank/DDBJ whole genome shotgun (WGS) entry which is preliminary data.</text>
</comment>
<evidence type="ECO:0000313" key="1">
    <source>
        <dbReference type="EMBL" id="TMI87578.1"/>
    </source>
</evidence>
<dbReference type="InterPro" id="IPR006311">
    <property type="entry name" value="TAT_signal"/>
</dbReference>
<name>A0A537JVL2_9BACT</name>
<proteinExistence type="predicted"/>